<dbReference type="GO" id="GO:0004150">
    <property type="term" value="F:dihydroneopterin aldolase activity"/>
    <property type="evidence" value="ECO:0007669"/>
    <property type="project" value="InterPro"/>
</dbReference>
<organism evidence="3 4">
    <name type="scientific">Niveispirillum cyanobacteriorum</name>
    <dbReference type="NCBI Taxonomy" id="1612173"/>
    <lineage>
        <taxon>Bacteria</taxon>
        <taxon>Pseudomonadati</taxon>
        <taxon>Pseudomonadota</taxon>
        <taxon>Alphaproteobacteria</taxon>
        <taxon>Rhodospirillales</taxon>
        <taxon>Azospirillaceae</taxon>
        <taxon>Niveispirillum</taxon>
    </lineage>
</organism>
<sequence length="180" mass="19756">MSRTLSGEGKQHHHALRMAPKGRPPPKARGQPPHPRRLSQHRPDGRAAGMMQPLARPLPYPSPDAQQRDAGQVVLVVRDLVVTTLIGIYDYEYVKPQRLRLNLELALTAATDQPWTHADLVATASRIVTDGHTNLLECLAERLATTLLSDGRAAMALIRLEKLDAFAECEAVGVEIVRAA</sequence>
<dbReference type="KEGG" id="ncb:C0V82_07260"/>
<dbReference type="InterPro" id="IPR043133">
    <property type="entry name" value="GTP-CH-I_C/QueF"/>
</dbReference>
<gene>
    <name evidence="3" type="ORF">C0V82_07260</name>
</gene>
<feature type="region of interest" description="Disordered" evidence="1">
    <location>
        <begin position="1"/>
        <end position="65"/>
    </location>
</feature>
<feature type="domain" description="Dihydroneopterin aldolase/epimerase" evidence="2">
    <location>
        <begin position="75"/>
        <end position="178"/>
    </location>
</feature>
<dbReference type="AlphaFoldDB" id="A0A2K9NAE5"/>
<evidence type="ECO:0000313" key="3">
    <source>
        <dbReference type="EMBL" id="AUN30049.1"/>
    </source>
</evidence>
<evidence type="ECO:0000313" key="4">
    <source>
        <dbReference type="Proteomes" id="UP000234752"/>
    </source>
</evidence>
<reference evidence="3 4" key="1">
    <citation type="submission" date="2017-12" db="EMBL/GenBank/DDBJ databases">
        <title>Genomes of bacteria within cyanobacterial aggregates.</title>
        <authorList>
            <person name="Cai H."/>
        </authorList>
    </citation>
    <scope>NUCLEOTIDE SEQUENCE [LARGE SCALE GENOMIC DNA]</scope>
    <source>
        <strain evidence="3 4">TH16</strain>
    </source>
</reference>
<accession>A0A2K9NAE5</accession>
<dbReference type="Gene3D" id="3.30.1130.10">
    <property type="match status" value="1"/>
</dbReference>
<dbReference type="SMART" id="SM00905">
    <property type="entry name" value="FolB"/>
    <property type="match status" value="1"/>
</dbReference>
<proteinExistence type="predicted"/>
<keyword evidence="4" id="KW-1185">Reference proteome</keyword>
<dbReference type="InterPro" id="IPR006157">
    <property type="entry name" value="FolB_dom"/>
</dbReference>
<dbReference type="EMBL" id="CP025611">
    <property type="protein sequence ID" value="AUN30049.1"/>
    <property type="molecule type" value="Genomic_DNA"/>
</dbReference>
<dbReference type="Proteomes" id="UP000234752">
    <property type="component" value="Chromosome eg_1"/>
</dbReference>
<dbReference type="SUPFAM" id="SSF55620">
    <property type="entry name" value="Tetrahydrobiopterin biosynthesis enzymes-like"/>
    <property type="match status" value="1"/>
</dbReference>
<name>A0A2K9NAE5_9PROT</name>
<dbReference type="GO" id="GO:0006760">
    <property type="term" value="P:folic acid-containing compound metabolic process"/>
    <property type="evidence" value="ECO:0007669"/>
    <property type="project" value="InterPro"/>
</dbReference>
<evidence type="ECO:0000256" key="1">
    <source>
        <dbReference type="SAM" id="MobiDB-lite"/>
    </source>
</evidence>
<protein>
    <submittedName>
        <fullName evidence="3">Dihydroneopterin aldolase</fullName>
    </submittedName>
</protein>
<dbReference type="Pfam" id="PF02152">
    <property type="entry name" value="FolB"/>
    <property type="match status" value="1"/>
</dbReference>
<evidence type="ECO:0000259" key="2">
    <source>
        <dbReference type="SMART" id="SM00905"/>
    </source>
</evidence>